<dbReference type="SUPFAM" id="SSF57783">
    <property type="entry name" value="Zinc beta-ribbon"/>
    <property type="match status" value="1"/>
</dbReference>
<keyword evidence="2" id="KW-0413">Isomerase</keyword>
<dbReference type="AlphaFoldDB" id="A0A6H1ZAS8"/>
<dbReference type="EMBL" id="MT143977">
    <property type="protein sequence ID" value="QJA44569.1"/>
    <property type="molecule type" value="Genomic_DNA"/>
</dbReference>
<dbReference type="Gene3D" id="3.30.65.10">
    <property type="entry name" value="Bacterial Topoisomerase I, domain 1"/>
    <property type="match status" value="1"/>
</dbReference>
<sequence>MAKFLKNTESDILCPQCNPPRKLIVKTNRHTDHQFLGCPNYPECNFTRGIPEEWVMRANGQKGLFDNLGAPNTACSGLVSRV</sequence>
<gene>
    <name evidence="2" type="ORF">TM448A00111_0072</name>
    <name evidence="3" type="ORF">TM448B00196_0072</name>
</gene>
<accession>A0A6H1ZAS8</accession>
<feature type="domain" description="DNA topoisomerase type IA zn finger" evidence="1">
    <location>
        <begin position="12"/>
        <end position="52"/>
    </location>
</feature>
<proteinExistence type="predicted"/>
<dbReference type="InterPro" id="IPR013498">
    <property type="entry name" value="Topo_IA_Znf"/>
</dbReference>
<dbReference type="EMBL" id="MT144598">
    <property type="protein sequence ID" value="QJH94285.1"/>
    <property type="molecule type" value="Genomic_DNA"/>
</dbReference>
<reference evidence="2" key="1">
    <citation type="submission" date="2020-03" db="EMBL/GenBank/DDBJ databases">
        <title>The deep terrestrial virosphere.</title>
        <authorList>
            <person name="Holmfeldt K."/>
            <person name="Nilsson E."/>
            <person name="Simone D."/>
            <person name="Lopez-Fernandez M."/>
            <person name="Wu X."/>
            <person name="de Brujin I."/>
            <person name="Lundin D."/>
            <person name="Andersson A."/>
            <person name="Bertilsson S."/>
            <person name="Dopson M."/>
        </authorList>
    </citation>
    <scope>NUCLEOTIDE SEQUENCE</scope>
    <source>
        <strain evidence="2">TM448A00111</strain>
        <strain evidence="3">TM448B00196</strain>
    </source>
</reference>
<protein>
    <submittedName>
        <fullName evidence="2">Putative topoisomerase DNA binding C4 zinc finger</fullName>
    </submittedName>
</protein>
<dbReference type="GO" id="GO:0003916">
    <property type="term" value="F:DNA topoisomerase activity"/>
    <property type="evidence" value="ECO:0007669"/>
    <property type="project" value="InterPro"/>
</dbReference>
<dbReference type="GO" id="GO:0005694">
    <property type="term" value="C:chromosome"/>
    <property type="evidence" value="ECO:0007669"/>
    <property type="project" value="InterPro"/>
</dbReference>
<dbReference type="GO" id="GO:0006265">
    <property type="term" value="P:DNA topological change"/>
    <property type="evidence" value="ECO:0007669"/>
    <property type="project" value="InterPro"/>
</dbReference>
<evidence type="ECO:0000259" key="1">
    <source>
        <dbReference type="Pfam" id="PF01396"/>
    </source>
</evidence>
<evidence type="ECO:0000313" key="3">
    <source>
        <dbReference type="EMBL" id="QJH94285.1"/>
    </source>
</evidence>
<name>A0A6H1ZAS8_9ZZZZ</name>
<organism evidence="2">
    <name type="scientific">viral metagenome</name>
    <dbReference type="NCBI Taxonomy" id="1070528"/>
    <lineage>
        <taxon>unclassified sequences</taxon>
        <taxon>metagenomes</taxon>
        <taxon>organismal metagenomes</taxon>
    </lineage>
</organism>
<dbReference type="Pfam" id="PF01396">
    <property type="entry name" value="Zn_ribbon_Top1"/>
    <property type="match status" value="1"/>
</dbReference>
<dbReference type="GO" id="GO:0003677">
    <property type="term" value="F:DNA binding"/>
    <property type="evidence" value="ECO:0007669"/>
    <property type="project" value="InterPro"/>
</dbReference>
<evidence type="ECO:0000313" key="2">
    <source>
        <dbReference type="EMBL" id="QJA44569.1"/>
    </source>
</evidence>